<dbReference type="InParanoid" id="A0A316YUY6"/>
<dbReference type="GO" id="GO:0005829">
    <property type="term" value="C:cytosol"/>
    <property type="evidence" value="ECO:0007669"/>
    <property type="project" value="TreeGrafter"/>
</dbReference>
<evidence type="ECO:0000256" key="1">
    <source>
        <dbReference type="ARBA" id="ARBA00005351"/>
    </source>
</evidence>
<proteinExistence type="inferred from homology"/>
<comment type="similarity">
    <text evidence="1">Belongs to the GET4 family.</text>
</comment>
<dbReference type="GO" id="GO:0045048">
    <property type="term" value="P:protein insertion into ER membrane"/>
    <property type="evidence" value="ECO:0007669"/>
    <property type="project" value="InterPro"/>
</dbReference>
<feature type="compositionally biased region" description="Low complexity" evidence="2">
    <location>
        <begin position="378"/>
        <end position="393"/>
    </location>
</feature>
<dbReference type="RefSeq" id="XP_025380064.1">
    <property type="nucleotide sequence ID" value="XM_025523178.1"/>
</dbReference>
<dbReference type="STRING" id="215250.A0A316YUY6"/>
<dbReference type="PANTHER" id="PTHR12875:SF0">
    <property type="entry name" value="GOLGI TO ER TRAFFIC PROTEIN 4 HOMOLOG"/>
    <property type="match status" value="1"/>
</dbReference>
<dbReference type="Proteomes" id="UP000245768">
    <property type="component" value="Unassembled WGS sequence"/>
</dbReference>
<keyword evidence="4" id="KW-1185">Reference proteome</keyword>
<dbReference type="InterPro" id="IPR011990">
    <property type="entry name" value="TPR-like_helical_dom_sf"/>
</dbReference>
<accession>A0A316YUY6</accession>
<name>A0A316YUY6_9BASI</name>
<dbReference type="AlphaFoldDB" id="A0A316YUY6"/>
<dbReference type="OrthoDB" id="10252405at2759"/>
<dbReference type="Gene3D" id="1.25.40.10">
    <property type="entry name" value="Tetratricopeptide repeat domain"/>
    <property type="match status" value="1"/>
</dbReference>
<dbReference type="InterPro" id="IPR007317">
    <property type="entry name" value="GET4"/>
</dbReference>
<evidence type="ECO:0000313" key="4">
    <source>
        <dbReference type="Proteomes" id="UP000245768"/>
    </source>
</evidence>
<evidence type="ECO:0000256" key="2">
    <source>
        <dbReference type="SAM" id="MobiDB-lite"/>
    </source>
</evidence>
<evidence type="ECO:0000313" key="3">
    <source>
        <dbReference type="EMBL" id="PWN92866.1"/>
    </source>
</evidence>
<feature type="region of interest" description="Disordered" evidence="2">
    <location>
        <begin position="347"/>
        <end position="405"/>
    </location>
</feature>
<dbReference type="GeneID" id="37045094"/>
<dbReference type="EMBL" id="KZ819634">
    <property type="protein sequence ID" value="PWN92866.1"/>
    <property type="molecule type" value="Genomic_DNA"/>
</dbReference>
<evidence type="ECO:0008006" key="5">
    <source>
        <dbReference type="Google" id="ProtNLM"/>
    </source>
</evidence>
<protein>
    <recommendedName>
        <fullName evidence="5">DUF410-domain-containing protein</fullName>
    </recommendedName>
</protein>
<sequence length="405" mass="43086">MSSGYELHQKLRTKTVRQLKKKDYEGAIKSLYDGSKQLLSDKEQGSGCDLACYLVDVYTQGQIKSDEQSRTRLVELISLAAPDFWRKKVIDASIRWSVATTGAPAGDGYLRLAIAEILSKEGDYLASEPHYIAACSPPPAMASSDLFAPHAPKSFACMMLDWLAAHASEATKEPGESRAAESIERVGAGAFALRGLLPLLLARAMTNSRAFLNIYISRLVQKHPNLLLPVKPNPKPFSPPGGMPAPESPQQLYLTASPDLNFAQMAFAMISQAVDHKRRTSGARVPDQLRDGWLAIVRQYEREAGGLDDDYMAEVLPQLGSIYFDIQPSRPQGGNFMQDMLGSLMGGGAGGGAPGAGSSNQPRTVAVKSAPPPVISKAADPGQAAAGSASGPGDASGGGEDLDLD</sequence>
<organism evidence="3 4">
    <name type="scientific">Acaromyces ingoldii</name>
    <dbReference type="NCBI Taxonomy" id="215250"/>
    <lineage>
        <taxon>Eukaryota</taxon>
        <taxon>Fungi</taxon>
        <taxon>Dikarya</taxon>
        <taxon>Basidiomycota</taxon>
        <taxon>Ustilaginomycotina</taxon>
        <taxon>Exobasidiomycetes</taxon>
        <taxon>Exobasidiales</taxon>
        <taxon>Cryptobasidiaceae</taxon>
        <taxon>Acaromyces</taxon>
    </lineage>
</organism>
<dbReference type="Pfam" id="PF04190">
    <property type="entry name" value="GET4"/>
    <property type="match status" value="1"/>
</dbReference>
<reference evidence="3" key="1">
    <citation type="journal article" date="2018" name="Mol. Biol. Evol.">
        <title>Broad Genomic Sampling Reveals a Smut Pathogenic Ancestry of the Fungal Clade Ustilaginomycotina.</title>
        <authorList>
            <person name="Kijpornyongpan T."/>
            <person name="Mondo S.J."/>
            <person name="Barry K."/>
            <person name="Sandor L."/>
            <person name="Lee J."/>
            <person name="Lipzen A."/>
            <person name="Pangilinan J."/>
            <person name="LaButti K."/>
            <person name="Hainaut M."/>
            <person name="Henrissat B."/>
            <person name="Grigoriev I.V."/>
            <person name="Spatafora J.W."/>
            <person name="Aime M.C."/>
        </authorList>
    </citation>
    <scope>NUCLEOTIDE SEQUENCE [LARGE SCALE GENOMIC DNA]</scope>
    <source>
        <strain evidence="3">MCA 4198</strain>
    </source>
</reference>
<gene>
    <name evidence="3" type="ORF">FA10DRAFT_273669</name>
</gene>
<dbReference type="PANTHER" id="PTHR12875">
    <property type="entry name" value="GOLGI TO ER TRAFFIC PROTEIN 4 HOMOLOG"/>
    <property type="match status" value="1"/>
</dbReference>